<name>A0ACB9XGP7_CHAAC</name>
<feature type="non-terminal residue" evidence="1">
    <location>
        <position position="65"/>
    </location>
</feature>
<gene>
    <name evidence="1" type="ORF">KUCAC02_021842</name>
</gene>
<comment type="caution">
    <text evidence="1">The sequence shown here is derived from an EMBL/GenBank/DDBJ whole genome shotgun (WGS) entry which is preliminary data.</text>
</comment>
<dbReference type="Proteomes" id="UP001057452">
    <property type="component" value="Chromosome 6"/>
</dbReference>
<keyword evidence="2" id="KW-1185">Reference proteome</keyword>
<sequence length="65" mass="6987">ERGRGLGGEGGVCQAKQLAWLEGHGRPGGKQSARLCTSAGYPSLIRFPMSHHFPMVYTKSAQDKS</sequence>
<evidence type="ECO:0000313" key="1">
    <source>
        <dbReference type="EMBL" id="KAI4826201.1"/>
    </source>
</evidence>
<organism evidence="1 2">
    <name type="scientific">Chaenocephalus aceratus</name>
    <name type="common">Blackfin icefish</name>
    <name type="synonym">Chaenichthys aceratus</name>
    <dbReference type="NCBI Taxonomy" id="36190"/>
    <lineage>
        <taxon>Eukaryota</taxon>
        <taxon>Metazoa</taxon>
        <taxon>Chordata</taxon>
        <taxon>Craniata</taxon>
        <taxon>Vertebrata</taxon>
        <taxon>Euteleostomi</taxon>
        <taxon>Actinopterygii</taxon>
        <taxon>Neopterygii</taxon>
        <taxon>Teleostei</taxon>
        <taxon>Neoteleostei</taxon>
        <taxon>Acanthomorphata</taxon>
        <taxon>Eupercaria</taxon>
        <taxon>Perciformes</taxon>
        <taxon>Notothenioidei</taxon>
        <taxon>Channichthyidae</taxon>
        <taxon>Chaenocephalus</taxon>
    </lineage>
</organism>
<protein>
    <submittedName>
        <fullName evidence="1">Uncharacterized protein</fullName>
    </submittedName>
</protein>
<accession>A0ACB9XGP7</accession>
<proteinExistence type="predicted"/>
<reference evidence="1" key="1">
    <citation type="submission" date="2022-05" db="EMBL/GenBank/DDBJ databases">
        <title>Chromosome-level genome of Chaenocephalus aceratus.</title>
        <authorList>
            <person name="Park H."/>
        </authorList>
    </citation>
    <scope>NUCLEOTIDE SEQUENCE</scope>
    <source>
        <strain evidence="1">KU_202001</strain>
    </source>
</reference>
<feature type="non-terminal residue" evidence="1">
    <location>
        <position position="1"/>
    </location>
</feature>
<evidence type="ECO:0000313" key="2">
    <source>
        <dbReference type="Proteomes" id="UP001057452"/>
    </source>
</evidence>
<dbReference type="EMBL" id="CM043790">
    <property type="protein sequence ID" value="KAI4826201.1"/>
    <property type="molecule type" value="Genomic_DNA"/>
</dbReference>